<keyword evidence="1" id="KW-0812">Transmembrane</keyword>
<name>A0A9I9EJN4_CUCME</name>
<dbReference type="Gramene" id="MELO3C034359.2.1">
    <property type="protein sequence ID" value="MELO3C034359.2.1"/>
    <property type="gene ID" value="MELO3C034359.2"/>
</dbReference>
<dbReference type="EnsemblPlants" id="MELO3C034359.2.1">
    <property type="protein sequence ID" value="MELO3C034359.2.1"/>
    <property type="gene ID" value="MELO3C034359.2"/>
</dbReference>
<proteinExistence type="predicted"/>
<dbReference type="AlphaFoldDB" id="A0A9I9EJN4"/>
<feature type="transmembrane region" description="Helical" evidence="1">
    <location>
        <begin position="288"/>
        <end position="306"/>
    </location>
</feature>
<evidence type="ECO:0000256" key="1">
    <source>
        <dbReference type="SAM" id="Phobius"/>
    </source>
</evidence>
<keyword evidence="1" id="KW-0472">Membrane</keyword>
<accession>A0A9I9EJN4</accession>
<reference evidence="2" key="1">
    <citation type="submission" date="2023-03" db="UniProtKB">
        <authorList>
            <consortium name="EnsemblPlants"/>
        </authorList>
    </citation>
    <scope>IDENTIFICATION</scope>
</reference>
<protein>
    <submittedName>
        <fullName evidence="2">Uncharacterized protein</fullName>
    </submittedName>
</protein>
<keyword evidence="1" id="KW-1133">Transmembrane helix</keyword>
<sequence>MINMQYKIFYRLPMCKQNDRLPGKSRVKHKEFILNFSYKAYFLSWWYTNSIQYKVKATRKWRRRYRVRACHLVRRFSLLFISPKLSSLDVVLKTVAGQYPEAVYVVVSVETVQFKCCFEYWLHGLSNTGFADGHILKRLFTAEVEQSTYVGRTGLPKFLVLFSSAIPLAITTVESFVPQGRQVWHIKTLREARLNHKLVVKAISHQAFRGLIALSCIDISSPLLIEVYPIHKLNMLVQHLGQLRWQRLLGYFGYPLCLPFAFSTYPIHKLNMLVQHLGQLSWQRLLGYFGYPLCLLFVFSTCVFYSSEKFILSQGQCKRNNRFSGESKVEHRGTNVIGKTTRGMLERKIYNQALLYMHLNDLEVNKHVLCDGLK</sequence>
<evidence type="ECO:0000313" key="2">
    <source>
        <dbReference type="EnsemblPlants" id="MELO3C034359.2.1"/>
    </source>
</evidence>
<organism evidence="2">
    <name type="scientific">Cucumis melo</name>
    <name type="common">Muskmelon</name>
    <dbReference type="NCBI Taxonomy" id="3656"/>
    <lineage>
        <taxon>Eukaryota</taxon>
        <taxon>Viridiplantae</taxon>
        <taxon>Streptophyta</taxon>
        <taxon>Embryophyta</taxon>
        <taxon>Tracheophyta</taxon>
        <taxon>Spermatophyta</taxon>
        <taxon>Magnoliopsida</taxon>
        <taxon>eudicotyledons</taxon>
        <taxon>Gunneridae</taxon>
        <taxon>Pentapetalae</taxon>
        <taxon>rosids</taxon>
        <taxon>fabids</taxon>
        <taxon>Cucurbitales</taxon>
        <taxon>Cucurbitaceae</taxon>
        <taxon>Benincaseae</taxon>
        <taxon>Cucumis</taxon>
    </lineage>
</organism>
<feature type="transmembrane region" description="Helical" evidence="1">
    <location>
        <begin position="248"/>
        <end position="268"/>
    </location>
</feature>